<gene>
    <name evidence="1" type="ORF">J4415_00530</name>
</gene>
<proteinExistence type="predicted"/>
<protein>
    <submittedName>
        <fullName evidence="1">Uncharacterized protein</fullName>
    </submittedName>
</protein>
<evidence type="ECO:0000313" key="2">
    <source>
        <dbReference type="Proteomes" id="UP000677687"/>
    </source>
</evidence>
<dbReference type="AlphaFoldDB" id="A0A8T4KT15"/>
<organism evidence="1 2">
    <name type="scientific">Candidatus Iainarchaeum sp</name>
    <dbReference type="NCBI Taxonomy" id="3101447"/>
    <lineage>
        <taxon>Archaea</taxon>
        <taxon>Candidatus Iainarchaeota</taxon>
        <taxon>Candidatus Iainarchaeia</taxon>
        <taxon>Candidatus Iainarchaeales</taxon>
        <taxon>Candidatus Iainarchaeaceae</taxon>
        <taxon>Candidatus Iainarchaeum</taxon>
    </lineage>
</organism>
<reference evidence="1" key="1">
    <citation type="submission" date="2021-03" db="EMBL/GenBank/DDBJ databases">
        <authorList>
            <person name="Jaffe A."/>
        </authorList>
    </citation>
    <scope>NUCLEOTIDE SEQUENCE</scope>
    <source>
        <strain evidence="1">RIFCSPHIGHO2_01_FULL_AR10_44_11</strain>
    </source>
</reference>
<sequence length="185" mass="21696">MSEGYYKHIPLSQKVRRAKGSQSFLKTLRGKYIIHGNKKIFAQTFIDKERSRINLVVHNAGKQLFQRLCNFEARKTKDGWNVYHRYLHDDYHGLNLGRLGFRLIEIAIKKHGGKEIFLEADRKDVINTVLGLGWNIDPKFEVNFKNALGLEKSDSLPSRQEIRRKLRQRRDESLGTTIRLMKECK</sequence>
<accession>A0A8T4KT15</accession>
<reference evidence="1" key="2">
    <citation type="submission" date="2021-05" db="EMBL/GenBank/DDBJ databases">
        <title>Protein family content uncovers lineage relationships and bacterial pathway maintenance mechanisms in DPANN archaea.</title>
        <authorList>
            <person name="Castelle C.J."/>
            <person name="Meheust R."/>
            <person name="Jaffe A.L."/>
            <person name="Seitz K."/>
            <person name="Gong X."/>
            <person name="Baker B.J."/>
            <person name="Banfield J.F."/>
        </authorList>
    </citation>
    <scope>NUCLEOTIDE SEQUENCE</scope>
    <source>
        <strain evidence="1">RIFCSPHIGHO2_01_FULL_AR10_44_11</strain>
    </source>
</reference>
<dbReference type="Proteomes" id="UP000677687">
    <property type="component" value="Unassembled WGS sequence"/>
</dbReference>
<evidence type="ECO:0000313" key="1">
    <source>
        <dbReference type="EMBL" id="MBS3057094.1"/>
    </source>
</evidence>
<dbReference type="EMBL" id="JAGVWD010000007">
    <property type="protein sequence ID" value="MBS3057094.1"/>
    <property type="molecule type" value="Genomic_DNA"/>
</dbReference>
<name>A0A8T4KT15_9ARCH</name>
<comment type="caution">
    <text evidence="1">The sequence shown here is derived from an EMBL/GenBank/DDBJ whole genome shotgun (WGS) entry which is preliminary data.</text>
</comment>